<dbReference type="InterPro" id="IPR038763">
    <property type="entry name" value="DHH_sf"/>
</dbReference>
<feature type="domain" description="RecJ OB" evidence="8">
    <location>
        <begin position="452"/>
        <end position="561"/>
    </location>
</feature>
<dbReference type="AlphaFoldDB" id="A0A1J1DWT4"/>
<dbReference type="InterPro" id="IPR041122">
    <property type="entry name" value="RecJ_OB"/>
</dbReference>
<dbReference type="KEGG" id="ise:JBKA6_0301"/>
<evidence type="ECO:0000259" key="6">
    <source>
        <dbReference type="Pfam" id="PF01368"/>
    </source>
</evidence>
<evidence type="ECO:0000256" key="3">
    <source>
        <dbReference type="ARBA" id="ARBA00022722"/>
    </source>
</evidence>
<dbReference type="Proteomes" id="UP000243197">
    <property type="component" value="Chromosome"/>
</dbReference>
<evidence type="ECO:0000313" key="9">
    <source>
        <dbReference type="EMBL" id="BAV94314.1"/>
    </source>
</evidence>
<name>A0A1J1DWT4_9FLAO</name>
<keyword evidence="5 9" id="KW-0269">Exonuclease</keyword>
<comment type="similarity">
    <text evidence="1">Belongs to the RecJ family.</text>
</comment>
<dbReference type="PANTHER" id="PTHR30255">
    <property type="entry name" value="SINGLE-STRANDED-DNA-SPECIFIC EXONUCLEASE RECJ"/>
    <property type="match status" value="1"/>
</dbReference>
<evidence type="ECO:0000256" key="1">
    <source>
        <dbReference type="ARBA" id="ARBA00005915"/>
    </source>
</evidence>
<accession>A0A1J1DWT4</accession>
<dbReference type="EMBL" id="AP014564">
    <property type="protein sequence ID" value="BAV94314.1"/>
    <property type="molecule type" value="Genomic_DNA"/>
</dbReference>
<dbReference type="InterPro" id="IPR001667">
    <property type="entry name" value="DDH_dom"/>
</dbReference>
<dbReference type="Gene3D" id="3.10.310.30">
    <property type="match status" value="1"/>
</dbReference>
<dbReference type="GO" id="GO:0008409">
    <property type="term" value="F:5'-3' exonuclease activity"/>
    <property type="evidence" value="ECO:0007669"/>
    <property type="project" value="InterPro"/>
</dbReference>
<evidence type="ECO:0000256" key="4">
    <source>
        <dbReference type="ARBA" id="ARBA00022801"/>
    </source>
</evidence>
<dbReference type="Pfam" id="PF01368">
    <property type="entry name" value="DHH"/>
    <property type="match status" value="1"/>
</dbReference>
<dbReference type="Pfam" id="PF02272">
    <property type="entry name" value="DHHA1"/>
    <property type="match status" value="1"/>
</dbReference>
<dbReference type="OrthoDB" id="9809852at2"/>
<gene>
    <name evidence="9" type="ORF">JBKA6_0301</name>
</gene>
<evidence type="ECO:0000256" key="5">
    <source>
        <dbReference type="ARBA" id="ARBA00022839"/>
    </source>
</evidence>
<dbReference type="Pfam" id="PF17768">
    <property type="entry name" value="RecJ_OB"/>
    <property type="match status" value="1"/>
</dbReference>
<keyword evidence="10" id="KW-1185">Reference proteome</keyword>
<proteinExistence type="inferred from homology"/>
<organism evidence="9 10">
    <name type="scientific">Ichthyobacterium seriolicida</name>
    <dbReference type="NCBI Taxonomy" id="242600"/>
    <lineage>
        <taxon>Bacteria</taxon>
        <taxon>Pseudomonadati</taxon>
        <taxon>Bacteroidota</taxon>
        <taxon>Flavobacteriia</taxon>
        <taxon>Flavobacteriales</taxon>
        <taxon>Ichthyobacteriaceae</taxon>
        <taxon>Ichthyobacterium</taxon>
    </lineage>
</organism>
<dbReference type="InterPro" id="IPR004610">
    <property type="entry name" value="RecJ"/>
</dbReference>
<dbReference type="GO" id="GO:0006281">
    <property type="term" value="P:DNA repair"/>
    <property type="evidence" value="ECO:0007669"/>
    <property type="project" value="InterPro"/>
</dbReference>
<feature type="domain" description="DDH" evidence="6">
    <location>
        <begin position="83"/>
        <end position="232"/>
    </location>
</feature>
<evidence type="ECO:0000313" key="10">
    <source>
        <dbReference type="Proteomes" id="UP000243197"/>
    </source>
</evidence>
<dbReference type="GO" id="GO:0003676">
    <property type="term" value="F:nucleic acid binding"/>
    <property type="evidence" value="ECO:0007669"/>
    <property type="project" value="InterPro"/>
</dbReference>
<reference evidence="9 10" key="1">
    <citation type="submission" date="2014-03" db="EMBL/GenBank/DDBJ databases">
        <title>complete genome sequence of Flavobacteriaceae bacterium JBKA-6.</title>
        <authorList>
            <person name="Takano T."/>
            <person name="Nakamura Y."/>
            <person name="Takuma S."/>
            <person name="Yasuike M."/>
            <person name="Matsuyama T."/>
            <person name="Sakai T."/>
            <person name="Fujiwara A."/>
            <person name="Kimoto K."/>
            <person name="Fukuda Y."/>
            <person name="Kondo H."/>
            <person name="Hirono I."/>
            <person name="Nakayasu C."/>
        </authorList>
    </citation>
    <scope>NUCLEOTIDE SEQUENCE [LARGE SCALE GENOMIC DNA]</scope>
    <source>
        <strain evidence="9 10">JBKA-6</strain>
    </source>
</reference>
<feature type="domain" description="DHHA1" evidence="7">
    <location>
        <begin position="348"/>
        <end position="438"/>
    </location>
</feature>
<evidence type="ECO:0000259" key="8">
    <source>
        <dbReference type="Pfam" id="PF17768"/>
    </source>
</evidence>
<dbReference type="InterPro" id="IPR003156">
    <property type="entry name" value="DHHA1_dom"/>
</dbReference>
<evidence type="ECO:0000256" key="2">
    <source>
        <dbReference type="ARBA" id="ARBA00019841"/>
    </source>
</evidence>
<keyword evidence="3" id="KW-0540">Nuclease</keyword>
<dbReference type="Gene3D" id="3.90.1640.30">
    <property type="match status" value="1"/>
</dbReference>
<dbReference type="SUPFAM" id="SSF64182">
    <property type="entry name" value="DHH phosphoesterases"/>
    <property type="match status" value="1"/>
</dbReference>
<keyword evidence="4" id="KW-0378">Hydrolase</keyword>
<protein>
    <recommendedName>
        <fullName evidence="2">Single-stranded-DNA-specific exonuclease RecJ</fullName>
    </recommendedName>
</protein>
<dbReference type="NCBIfam" id="TIGR00644">
    <property type="entry name" value="recJ"/>
    <property type="match status" value="1"/>
</dbReference>
<dbReference type="RefSeq" id="WP_096685190.1">
    <property type="nucleotide sequence ID" value="NZ_AP014564.1"/>
</dbReference>
<evidence type="ECO:0000259" key="7">
    <source>
        <dbReference type="Pfam" id="PF02272"/>
    </source>
</evidence>
<dbReference type="GO" id="GO:0006310">
    <property type="term" value="P:DNA recombination"/>
    <property type="evidence" value="ECO:0007669"/>
    <property type="project" value="InterPro"/>
</dbReference>
<sequence>MEKPKTKWIFKPDPPIDKITRLSKELNIDTVISKLLIQRGIETFDQAKVFFCPDISHLHSPFLMKNMKDAIDRINSAIDSSQRILIYGDYDVDGTSAVALTYSFLKQFTDEIEFYIPDRDSEGYGISYKGIDYAKSKNIELIIALDCGIKENNKIEYAKEKNIDFIICDHHTPSDKLPDAIILNPKQKDCNYPYKELSGCAIGFKLIQGINQDKGFDFEQLTNYLDLVAVSIISDIVSMSGENRVLTFLGLKQLNKNPRLGFRYFIKLFNKTEVTVEDVVFGIAPKINAAGRIDHGSVAVELMLSKDEDQVKTLIEIIEEFNAYRKELEKTTAKQALEMVEPQRKTTVVYSPSWHKGVIGIVASRIIEHHYRPTIVFTKKDDLLVASARSIEGIDIYEALCQCQEHIEQFGGHKQAAGLSIKENNLEGFKSKFERVIENMTSEKDFIQTTIIDSEIQLEDITPKFWRILKRFEPCGPDNRHPVLAYKNIKYDDSARLVGEDKSHLKLNISSPNSEKRYNAIAFKKAYFLPEIESRGEYSIAFSLKENNWMNMISIDFHIKDIHFDI</sequence>
<dbReference type="PANTHER" id="PTHR30255:SF2">
    <property type="entry name" value="SINGLE-STRANDED-DNA-SPECIFIC EXONUCLEASE RECJ"/>
    <property type="match status" value="1"/>
</dbReference>
<dbReference type="InterPro" id="IPR051673">
    <property type="entry name" value="SSDNA_exonuclease_RecJ"/>
</dbReference>